<evidence type="ECO:0008006" key="11">
    <source>
        <dbReference type="Google" id="ProtNLM"/>
    </source>
</evidence>
<dbReference type="InterPro" id="IPR013786">
    <property type="entry name" value="AcylCoA_DH/ox_N"/>
</dbReference>
<evidence type="ECO:0000259" key="6">
    <source>
        <dbReference type="Pfam" id="PF00441"/>
    </source>
</evidence>
<keyword evidence="4 5" id="KW-0274">FAD</keyword>
<keyword evidence="5" id="KW-0560">Oxidoreductase</keyword>
<comment type="similarity">
    <text evidence="2 5">Belongs to the acyl-CoA dehydrogenase family.</text>
</comment>
<keyword evidence="3 5" id="KW-0285">Flavoprotein</keyword>
<evidence type="ECO:0000256" key="1">
    <source>
        <dbReference type="ARBA" id="ARBA00001974"/>
    </source>
</evidence>
<evidence type="ECO:0000256" key="2">
    <source>
        <dbReference type="ARBA" id="ARBA00009347"/>
    </source>
</evidence>
<dbReference type="Pfam" id="PF00441">
    <property type="entry name" value="Acyl-CoA_dh_1"/>
    <property type="match status" value="1"/>
</dbReference>
<dbReference type="InterPro" id="IPR036250">
    <property type="entry name" value="AcylCo_DH-like_C"/>
</dbReference>
<dbReference type="InterPro" id="IPR046373">
    <property type="entry name" value="Acyl-CoA_Oxase/DH_mid-dom_sf"/>
</dbReference>
<dbReference type="Gene3D" id="1.10.540.10">
    <property type="entry name" value="Acyl-CoA dehydrogenase/oxidase, N-terminal domain"/>
    <property type="match status" value="1"/>
</dbReference>
<reference evidence="9 10" key="1">
    <citation type="submission" date="2016-11" db="EMBL/GenBank/DDBJ databases">
        <title>Trade-off between light-utilization and light-protection in marine flavobacteria.</title>
        <authorList>
            <person name="Kumagai Y."/>
        </authorList>
    </citation>
    <scope>NUCLEOTIDE SEQUENCE [LARGE SCALE GENOMIC DNA]</scope>
    <source>
        <strain evidence="9 10">NBRC 107125</strain>
    </source>
</reference>
<dbReference type="Pfam" id="PF02770">
    <property type="entry name" value="Acyl-CoA_dh_M"/>
    <property type="match status" value="1"/>
</dbReference>
<dbReference type="KEGG" id="osg:BST96_14435"/>
<dbReference type="Pfam" id="PF02771">
    <property type="entry name" value="Acyl-CoA_dh_N"/>
    <property type="match status" value="1"/>
</dbReference>
<evidence type="ECO:0000256" key="4">
    <source>
        <dbReference type="ARBA" id="ARBA00022827"/>
    </source>
</evidence>
<dbReference type="InterPro" id="IPR037069">
    <property type="entry name" value="AcylCoA_DH/ox_N_sf"/>
</dbReference>
<dbReference type="SUPFAM" id="SSF47203">
    <property type="entry name" value="Acyl-CoA dehydrogenase C-terminal domain-like"/>
    <property type="match status" value="1"/>
</dbReference>
<dbReference type="OrthoDB" id="142556at2"/>
<dbReference type="Gene3D" id="2.40.110.10">
    <property type="entry name" value="Butyryl-CoA Dehydrogenase, subunit A, domain 2"/>
    <property type="match status" value="1"/>
</dbReference>
<evidence type="ECO:0000256" key="5">
    <source>
        <dbReference type="RuleBase" id="RU362125"/>
    </source>
</evidence>
<sequence>MSEATLLFDLTPTEEQQMTRDVVRRFAREEMASQARASDEAAELPEGLLQKTVDLGLNFMPVPEVLGGVGAGRSPISNTLSIEDLAQGDMSMAIAALSPLSVINCVLDFGTEQQQGSVTETLLSDQFVPAALAMMEPGIGFNKDQLQTRAVEQADGSYLLNGAKSLVAFGADAKVLIVFAQTVSRSGDVTGVNGFMLSGDHSGLSFEREDYMGLRPLALYAMTLTDVALPASAKMREHFDLSRFHNLSKIALAALAVGTCQAVLDYVVPYVNERVAFGEPIANRQSVAFLVADMATELEALRLMVYRAASRAEQGMDFNREAFLVHRQAIKYGMKIGSDGVQLLGGHGFTRDHPVELWYRNLRALATLDGLLMA</sequence>
<dbReference type="RefSeq" id="WP_085759380.1">
    <property type="nucleotide sequence ID" value="NZ_CP019343.1"/>
</dbReference>
<dbReference type="Gene3D" id="1.20.140.10">
    <property type="entry name" value="Butyryl-CoA Dehydrogenase, subunit A, domain 3"/>
    <property type="match status" value="1"/>
</dbReference>
<feature type="domain" description="Acyl-CoA dehydrogenase/oxidase N-terminal" evidence="8">
    <location>
        <begin position="13"/>
        <end position="122"/>
    </location>
</feature>
<dbReference type="InterPro" id="IPR009075">
    <property type="entry name" value="AcylCo_DH/oxidase_C"/>
</dbReference>
<dbReference type="STRING" id="716816.BST96_14435"/>
<evidence type="ECO:0000256" key="3">
    <source>
        <dbReference type="ARBA" id="ARBA00022630"/>
    </source>
</evidence>
<organism evidence="9 10">
    <name type="scientific">Oceanicoccus sagamiensis</name>
    <dbReference type="NCBI Taxonomy" id="716816"/>
    <lineage>
        <taxon>Bacteria</taxon>
        <taxon>Pseudomonadati</taxon>
        <taxon>Pseudomonadota</taxon>
        <taxon>Gammaproteobacteria</taxon>
        <taxon>Cellvibrionales</taxon>
        <taxon>Spongiibacteraceae</taxon>
        <taxon>Oceanicoccus</taxon>
    </lineage>
</organism>
<evidence type="ECO:0000259" key="8">
    <source>
        <dbReference type="Pfam" id="PF02771"/>
    </source>
</evidence>
<dbReference type="InterPro" id="IPR009100">
    <property type="entry name" value="AcylCoA_DH/oxidase_NM_dom_sf"/>
</dbReference>
<dbReference type="PANTHER" id="PTHR43884">
    <property type="entry name" value="ACYL-COA DEHYDROGENASE"/>
    <property type="match status" value="1"/>
</dbReference>
<comment type="cofactor">
    <cofactor evidence="1 5">
        <name>FAD</name>
        <dbReference type="ChEBI" id="CHEBI:57692"/>
    </cofactor>
</comment>
<dbReference type="PANTHER" id="PTHR43884:SF12">
    <property type="entry name" value="ISOVALERYL-COA DEHYDROGENASE, MITOCHONDRIAL-RELATED"/>
    <property type="match status" value="1"/>
</dbReference>
<dbReference type="AlphaFoldDB" id="A0A1X9NAZ3"/>
<name>A0A1X9NAZ3_9GAMM</name>
<dbReference type="GO" id="GO:0050660">
    <property type="term" value="F:flavin adenine dinucleotide binding"/>
    <property type="evidence" value="ECO:0007669"/>
    <property type="project" value="InterPro"/>
</dbReference>
<proteinExistence type="inferred from homology"/>
<dbReference type="SUPFAM" id="SSF56645">
    <property type="entry name" value="Acyl-CoA dehydrogenase NM domain-like"/>
    <property type="match status" value="1"/>
</dbReference>
<dbReference type="Proteomes" id="UP000193450">
    <property type="component" value="Chromosome"/>
</dbReference>
<gene>
    <name evidence="9" type="ORF">BST96_14435</name>
</gene>
<protein>
    <recommendedName>
        <fullName evidence="11">Oxidoreductase</fullName>
    </recommendedName>
</protein>
<keyword evidence="10" id="KW-1185">Reference proteome</keyword>
<evidence type="ECO:0000313" key="9">
    <source>
        <dbReference type="EMBL" id="ARN75208.1"/>
    </source>
</evidence>
<evidence type="ECO:0000313" key="10">
    <source>
        <dbReference type="Proteomes" id="UP000193450"/>
    </source>
</evidence>
<dbReference type="InterPro" id="IPR006091">
    <property type="entry name" value="Acyl-CoA_Oxase/DH_mid-dom"/>
</dbReference>
<feature type="domain" description="Acyl-CoA oxidase/dehydrogenase middle" evidence="7">
    <location>
        <begin position="131"/>
        <end position="227"/>
    </location>
</feature>
<dbReference type="EMBL" id="CP019343">
    <property type="protein sequence ID" value="ARN75208.1"/>
    <property type="molecule type" value="Genomic_DNA"/>
</dbReference>
<accession>A0A1X9NAZ3</accession>
<evidence type="ECO:0000259" key="7">
    <source>
        <dbReference type="Pfam" id="PF02770"/>
    </source>
</evidence>
<dbReference type="GO" id="GO:0003995">
    <property type="term" value="F:acyl-CoA dehydrogenase activity"/>
    <property type="evidence" value="ECO:0007669"/>
    <property type="project" value="TreeGrafter"/>
</dbReference>
<feature type="domain" description="Acyl-CoA dehydrogenase/oxidase C-terminal" evidence="6">
    <location>
        <begin position="246"/>
        <end position="370"/>
    </location>
</feature>